<keyword evidence="1" id="KW-0378">Hydrolase</keyword>
<accession>E6PET7</accession>
<evidence type="ECO:0000313" key="1">
    <source>
        <dbReference type="EMBL" id="CBH74973.1"/>
    </source>
</evidence>
<organism evidence="1">
    <name type="scientific">mine drainage metagenome</name>
    <dbReference type="NCBI Taxonomy" id="410659"/>
    <lineage>
        <taxon>unclassified sequences</taxon>
        <taxon>metagenomes</taxon>
        <taxon>ecological metagenomes</taxon>
    </lineage>
</organism>
<proteinExistence type="predicted"/>
<dbReference type="AlphaFoldDB" id="E6PET7"/>
<name>E6PET7_9ZZZZ</name>
<gene>
    <name evidence="1" type="ORF">CARN1_0148</name>
</gene>
<dbReference type="EMBL" id="CABL01000005">
    <property type="protein sequence ID" value="CBH74973.1"/>
    <property type="molecule type" value="Genomic_DNA"/>
</dbReference>
<reference evidence="1" key="1">
    <citation type="submission" date="2009-10" db="EMBL/GenBank/DDBJ databases">
        <title>Diversity of trophic interactions inside an arsenic-rich microbial ecosystem.</title>
        <authorList>
            <person name="Bertin P.N."/>
            <person name="Heinrich-Salmeron A."/>
            <person name="Pelletier E."/>
            <person name="Goulhen-Chollet F."/>
            <person name="Arsene-Ploetze F."/>
            <person name="Gallien S."/>
            <person name="Calteau A."/>
            <person name="Vallenet D."/>
            <person name="Casiot C."/>
            <person name="Chane-Woon-Ming B."/>
            <person name="Giloteaux L."/>
            <person name="Barakat M."/>
            <person name="Bonnefoy V."/>
            <person name="Bruneel O."/>
            <person name="Chandler M."/>
            <person name="Cleiss J."/>
            <person name="Duran R."/>
            <person name="Elbaz-Poulichet F."/>
            <person name="Fonknechten N."/>
            <person name="Lauga B."/>
            <person name="Mornico D."/>
            <person name="Ortet P."/>
            <person name="Schaeffer C."/>
            <person name="Siguier P."/>
            <person name="Alexander Thil Smith A."/>
            <person name="Van Dorsselaer A."/>
            <person name="Weissenbach J."/>
            <person name="Medigue C."/>
            <person name="Le Paslier D."/>
        </authorList>
    </citation>
    <scope>NUCLEOTIDE SEQUENCE</scope>
</reference>
<dbReference type="Gene3D" id="3.40.50.1000">
    <property type="entry name" value="HAD superfamily/HAD-like"/>
    <property type="match status" value="1"/>
</dbReference>
<protein>
    <submittedName>
        <fullName evidence="1">HAD-superfamily hydrolase subfamily IIB</fullName>
    </submittedName>
</protein>
<dbReference type="InterPro" id="IPR036412">
    <property type="entry name" value="HAD-like_sf"/>
</dbReference>
<sequence>MKKLIVFDLDGTLAESKSAIDAEMVTLLSTLLDVVKVAIISGGALPQFQKQVLAHLQQSDRLKNLSLLPTSGTSFYQYQRD</sequence>
<comment type="caution">
    <text evidence="1">The sequence shown here is derived from an EMBL/GenBank/DDBJ whole genome shotgun (WGS) entry which is preliminary data.</text>
</comment>
<dbReference type="GO" id="GO:0016787">
    <property type="term" value="F:hydrolase activity"/>
    <property type="evidence" value="ECO:0007669"/>
    <property type="project" value="UniProtKB-KW"/>
</dbReference>
<dbReference type="SUPFAM" id="SSF56784">
    <property type="entry name" value="HAD-like"/>
    <property type="match status" value="1"/>
</dbReference>
<dbReference type="InterPro" id="IPR023214">
    <property type="entry name" value="HAD_sf"/>
</dbReference>